<dbReference type="VEuPathDB" id="VectorBase:RSAN_057039"/>
<evidence type="ECO:0000313" key="2">
    <source>
        <dbReference type="EMBL" id="KAH7956311.1"/>
    </source>
</evidence>
<accession>A0A9D4PV63</accession>
<feature type="compositionally biased region" description="Basic residues" evidence="1">
    <location>
        <begin position="57"/>
        <end position="66"/>
    </location>
</feature>
<feature type="region of interest" description="Disordered" evidence="1">
    <location>
        <begin position="1"/>
        <end position="87"/>
    </location>
</feature>
<sequence length="298" mass="33061">MAGKGKGDEEDTDTDAGPDVIMSGDPSSSAETSCAVAPSPPLTDPVPMGGVAEPKRSSRRACHGRKERSQYERLSRQGEEESTDPPLSSWVVLFFGSKPEFVGRGPSDWDDRDQYSALRKRKRLQLKLEGNKEAAAVSKTPELAPKDLSIYNGARPVDTAAREREIEARLARQHEKEQRRQIRHRKPLQDSRKDDRVDCSVPHCLEGTTMTVEDGNHRRRSSATTAVPIRNVARMILRLAMMHLYEANQETLQSNCQLIASDGQADTKVSSAVPSTNTAAESCPKRNTLERLRRKISS</sequence>
<dbReference type="Proteomes" id="UP000821837">
    <property type="component" value="Unassembled WGS sequence"/>
</dbReference>
<proteinExistence type="predicted"/>
<reference evidence="2" key="1">
    <citation type="journal article" date="2020" name="Cell">
        <title>Large-Scale Comparative Analyses of Tick Genomes Elucidate Their Genetic Diversity and Vector Capacities.</title>
        <authorList>
            <consortium name="Tick Genome and Microbiome Consortium (TIGMIC)"/>
            <person name="Jia N."/>
            <person name="Wang J."/>
            <person name="Shi W."/>
            <person name="Du L."/>
            <person name="Sun Y."/>
            <person name="Zhan W."/>
            <person name="Jiang J.F."/>
            <person name="Wang Q."/>
            <person name="Zhang B."/>
            <person name="Ji P."/>
            <person name="Bell-Sakyi L."/>
            <person name="Cui X.M."/>
            <person name="Yuan T.T."/>
            <person name="Jiang B.G."/>
            <person name="Yang W.F."/>
            <person name="Lam T.T."/>
            <person name="Chang Q.C."/>
            <person name="Ding S.J."/>
            <person name="Wang X.J."/>
            <person name="Zhu J.G."/>
            <person name="Ruan X.D."/>
            <person name="Zhao L."/>
            <person name="Wei J.T."/>
            <person name="Ye R.Z."/>
            <person name="Que T.C."/>
            <person name="Du C.H."/>
            <person name="Zhou Y.H."/>
            <person name="Cheng J.X."/>
            <person name="Dai P.F."/>
            <person name="Guo W.B."/>
            <person name="Han X.H."/>
            <person name="Huang E.J."/>
            <person name="Li L.F."/>
            <person name="Wei W."/>
            <person name="Gao Y.C."/>
            <person name="Liu J.Z."/>
            <person name="Shao H.Z."/>
            <person name="Wang X."/>
            <person name="Wang C.C."/>
            <person name="Yang T.C."/>
            <person name="Huo Q.B."/>
            <person name="Li W."/>
            <person name="Chen H.Y."/>
            <person name="Chen S.E."/>
            <person name="Zhou L.G."/>
            <person name="Ni X.B."/>
            <person name="Tian J.H."/>
            <person name="Sheng Y."/>
            <person name="Liu T."/>
            <person name="Pan Y.S."/>
            <person name="Xia L.Y."/>
            <person name="Li J."/>
            <person name="Zhao F."/>
            <person name="Cao W.C."/>
        </authorList>
    </citation>
    <scope>NUCLEOTIDE SEQUENCE</scope>
    <source>
        <strain evidence="2">Rsan-2018</strain>
    </source>
</reference>
<comment type="caution">
    <text evidence="2">The sequence shown here is derived from an EMBL/GenBank/DDBJ whole genome shotgun (WGS) entry which is preliminary data.</text>
</comment>
<feature type="compositionally biased region" description="Basic and acidic residues" evidence="1">
    <location>
        <begin position="67"/>
        <end position="79"/>
    </location>
</feature>
<name>A0A9D4PV63_RHISA</name>
<evidence type="ECO:0000313" key="3">
    <source>
        <dbReference type="Proteomes" id="UP000821837"/>
    </source>
</evidence>
<protein>
    <submittedName>
        <fullName evidence="2">Uncharacterized protein</fullName>
    </submittedName>
</protein>
<reference evidence="2" key="2">
    <citation type="submission" date="2021-09" db="EMBL/GenBank/DDBJ databases">
        <authorList>
            <person name="Jia N."/>
            <person name="Wang J."/>
            <person name="Shi W."/>
            <person name="Du L."/>
            <person name="Sun Y."/>
            <person name="Zhan W."/>
            <person name="Jiang J."/>
            <person name="Wang Q."/>
            <person name="Zhang B."/>
            <person name="Ji P."/>
            <person name="Sakyi L.B."/>
            <person name="Cui X."/>
            <person name="Yuan T."/>
            <person name="Jiang B."/>
            <person name="Yang W."/>
            <person name="Lam T.T.-Y."/>
            <person name="Chang Q."/>
            <person name="Ding S."/>
            <person name="Wang X."/>
            <person name="Zhu J."/>
            <person name="Ruan X."/>
            <person name="Zhao L."/>
            <person name="Wei J."/>
            <person name="Que T."/>
            <person name="Du C."/>
            <person name="Cheng J."/>
            <person name="Dai P."/>
            <person name="Han X."/>
            <person name="Huang E."/>
            <person name="Gao Y."/>
            <person name="Liu J."/>
            <person name="Shao H."/>
            <person name="Ye R."/>
            <person name="Li L."/>
            <person name="Wei W."/>
            <person name="Wang X."/>
            <person name="Wang C."/>
            <person name="Huo Q."/>
            <person name="Li W."/>
            <person name="Guo W."/>
            <person name="Chen H."/>
            <person name="Chen S."/>
            <person name="Zhou L."/>
            <person name="Zhou L."/>
            <person name="Ni X."/>
            <person name="Tian J."/>
            <person name="Zhou Y."/>
            <person name="Sheng Y."/>
            <person name="Liu T."/>
            <person name="Pan Y."/>
            <person name="Xia L."/>
            <person name="Li J."/>
            <person name="Zhao F."/>
            <person name="Cao W."/>
        </authorList>
    </citation>
    <scope>NUCLEOTIDE SEQUENCE</scope>
    <source>
        <strain evidence="2">Rsan-2018</strain>
        <tissue evidence="2">Larvae</tissue>
    </source>
</reference>
<evidence type="ECO:0000256" key="1">
    <source>
        <dbReference type="SAM" id="MobiDB-lite"/>
    </source>
</evidence>
<feature type="compositionally biased region" description="Basic and acidic residues" evidence="1">
    <location>
        <begin position="187"/>
        <end position="196"/>
    </location>
</feature>
<dbReference type="EMBL" id="JABSTV010001250">
    <property type="protein sequence ID" value="KAH7956311.1"/>
    <property type="molecule type" value="Genomic_DNA"/>
</dbReference>
<keyword evidence="3" id="KW-1185">Reference proteome</keyword>
<dbReference type="AlphaFoldDB" id="A0A9D4PV63"/>
<feature type="region of interest" description="Disordered" evidence="1">
    <location>
        <begin position="172"/>
        <end position="196"/>
    </location>
</feature>
<organism evidence="2 3">
    <name type="scientific">Rhipicephalus sanguineus</name>
    <name type="common">Brown dog tick</name>
    <name type="synonym">Ixodes sanguineus</name>
    <dbReference type="NCBI Taxonomy" id="34632"/>
    <lineage>
        <taxon>Eukaryota</taxon>
        <taxon>Metazoa</taxon>
        <taxon>Ecdysozoa</taxon>
        <taxon>Arthropoda</taxon>
        <taxon>Chelicerata</taxon>
        <taxon>Arachnida</taxon>
        <taxon>Acari</taxon>
        <taxon>Parasitiformes</taxon>
        <taxon>Ixodida</taxon>
        <taxon>Ixodoidea</taxon>
        <taxon>Ixodidae</taxon>
        <taxon>Rhipicephalinae</taxon>
        <taxon>Rhipicephalus</taxon>
        <taxon>Rhipicephalus</taxon>
    </lineage>
</organism>
<gene>
    <name evidence="2" type="ORF">HPB52_008081</name>
</gene>